<dbReference type="InterPro" id="IPR045520">
    <property type="entry name" value="GPAT/DHAPAT_C"/>
</dbReference>
<dbReference type="AlphaFoldDB" id="A0AA41NAV5"/>
<sequence length="123" mass="13894">MQNADLQIENLVLSSWSLAVAVLLQNQPSMDLDALVEKTLWLKGLAQAFGGFLLWPDNEPAVEIVQSSILLHSNLTNLVRDQVILNVDSGDSEVVDELIFRREEKCFSSFCKTWCGREKEDKQ</sequence>
<dbReference type="GO" id="GO:0016746">
    <property type="term" value="F:acyltransferase activity"/>
    <property type="evidence" value="ECO:0007669"/>
    <property type="project" value="UniProtKB-KW"/>
</dbReference>
<dbReference type="Pfam" id="PF19277">
    <property type="entry name" value="GPAT_C"/>
    <property type="match status" value="1"/>
</dbReference>
<dbReference type="Proteomes" id="UP001166674">
    <property type="component" value="Unassembled WGS sequence"/>
</dbReference>
<accession>A0AA41NAV5</accession>
<comment type="caution">
    <text evidence="2">The sequence shown here is derived from an EMBL/GenBank/DDBJ whole genome shotgun (WGS) entry which is preliminary data.</text>
</comment>
<reference evidence="2" key="1">
    <citation type="submission" date="2020-03" db="EMBL/GenBank/DDBJ databases">
        <title>Studies in the Genomics of Life Span.</title>
        <authorList>
            <person name="Glass D."/>
        </authorList>
    </citation>
    <scope>NUCLEOTIDE SEQUENCE</scope>
    <source>
        <strain evidence="2">SUZIE</strain>
        <tissue evidence="2">Muscle</tissue>
    </source>
</reference>
<feature type="domain" description="GPAT/DHAPAT C-terminal" evidence="1">
    <location>
        <begin position="9"/>
        <end position="80"/>
    </location>
</feature>
<protein>
    <submittedName>
        <fullName evidence="2">Dihydroxyacetone phosphate acyltransferase</fullName>
    </submittedName>
</protein>
<dbReference type="EMBL" id="JAATJV010408900">
    <property type="protein sequence ID" value="MBZ3886479.1"/>
    <property type="molecule type" value="Genomic_DNA"/>
</dbReference>
<keyword evidence="2" id="KW-0808">Transferase</keyword>
<proteinExistence type="predicted"/>
<keyword evidence="3" id="KW-1185">Reference proteome</keyword>
<name>A0AA41NAV5_SCICA</name>
<evidence type="ECO:0000313" key="2">
    <source>
        <dbReference type="EMBL" id="MBZ3886479.1"/>
    </source>
</evidence>
<gene>
    <name evidence="2" type="ORF">SUZIE_188115</name>
</gene>
<keyword evidence="2" id="KW-0012">Acyltransferase</keyword>
<evidence type="ECO:0000259" key="1">
    <source>
        <dbReference type="Pfam" id="PF19277"/>
    </source>
</evidence>
<evidence type="ECO:0000313" key="3">
    <source>
        <dbReference type="Proteomes" id="UP001166674"/>
    </source>
</evidence>
<organism evidence="2 3">
    <name type="scientific">Sciurus carolinensis</name>
    <name type="common">Eastern gray squirrel</name>
    <dbReference type="NCBI Taxonomy" id="30640"/>
    <lineage>
        <taxon>Eukaryota</taxon>
        <taxon>Metazoa</taxon>
        <taxon>Chordata</taxon>
        <taxon>Craniata</taxon>
        <taxon>Vertebrata</taxon>
        <taxon>Euteleostomi</taxon>
        <taxon>Mammalia</taxon>
        <taxon>Eutheria</taxon>
        <taxon>Euarchontoglires</taxon>
        <taxon>Glires</taxon>
        <taxon>Rodentia</taxon>
        <taxon>Sciuromorpha</taxon>
        <taxon>Sciuridae</taxon>
        <taxon>Sciurinae</taxon>
        <taxon>Sciurini</taxon>
        <taxon>Sciurus</taxon>
    </lineage>
</organism>